<dbReference type="CDD" id="cd02440">
    <property type="entry name" value="AdoMet_MTases"/>
    <property type="match status" value="1"/>
</dbReference>
<proteinExistence type="predicted"/>
<comment type="caution">
    <text evidence="2">The sequence shown here is derived from an EMBL/GenBank/DDBJ whole genome shotgun (WGS) entry which is preliminary data.</text>
</comment>
<evidence type="ECO:0000313" key="3">
    <source>
        <dbReference type="Proteomes" id="UP000278962"/>
    </source>
</evidence>
<feature type="domain" description="Methyltransferase" evidence="1">
    <location>
        <begin position="49"/>
        <end position="136"/>
    </location>
</feature>
<dbReference type="SUPFAM" id="SSF53335">
    <property type="entry name" value="S-adenosyl-L-methionine-dependent methyltransferases"/>
    <property type="match status" value="1"/>
</dbReference>
<dbReference type="Pfam" id="PF13649">
    <property type="entry name" value="Methyltransf_25"/>
    <property type="match status" value="1"/>
</dbReference>
<dbReference type="NCBIfam" id="TIGR03587">
    <property type="entry name" value="Pse_Me-ase"/>
    <property type="match status" value="1"/>
</dbReference>
<keyword evidence="3" id="KW-1185">Reference proteome</keyword>
<organism evidence="2 3">
    <name type="scientific">Solirubrobacter pauli</name>
    <dbReference type="NCBI Taxonomy" id="166793"/>
    <lineage>
        <taxon>Bacteria</taxon>
        <taxon>Bacillati</taxon>
        <taxon>Actinomycetota</taxon>
        <taxon>Thermoleophilia</taxon>
        <taxon>Solirubrobacterales</taxon>
        <taxon>Solirubrobacteraceae</taxon>
        <taxon>Solirubrobacter</taxon>
    </lineage>
</organism>
<accession>A0A660LDM5</accession>
<keyword evidence="2" id="KW-0489">Methyltransferase</keyword>
<evidence type="ECO:0000259" key="1">
    <source>
        <dbReference type="Pfam" id="PF13649"/>
    </source>
</evidence>
<name>A0A660LDM5_9ACTN</name>
<dbReference type="InterPro" id="IPR020027">
    <property type="entry name" value="Pseudamin_synth-assoc_MeTrfase"/>
</dbReference>
<reference evidence="2 3" key="1">
    <citation type="submission" date="2018-10" db="EMBL/GenBank/DDBJ databases">
        <title>Genomic Encyclopedia of Archaeal and Bacterial Type Strains, Phase II (KMG-II): from individual species to whole genera.</title>
        <authorList>
            <person name="Goeker M."/>
        </authorList>
    </citation>
    <scope>NUCLEOTIDE SEQUENCE [LARGE SCALE GENOMIC DNA]</scope>
    <source>
        <strain evidence="2 3">DSM 14954</strain>
    </source>
</reference>
<dbReference type="Gene3D" id="3.40.50.150">
    <property type="entry name" value="Vaccinia Virus protein VP39"/>
    <property type="match status" value="1"/>
</dbReference>
<dbReference type="Proteomes" id="UP000278962">
    <property type="component" value="Unassembled WGS sequence"/>
</dbReference>
<sequence>MSESGEVERLEALWRDDFGDRYVERNRAAAEHREPFWKWLHEAFPFESVLEVGCNLGGNLHWLAQLVDPTRVVGVDINAQALREVRQTLPDVNAVKASARSLPFRDAQFDLTFTTTVLIHQPPDALPIVMNEVVRTSRRYVLCGEYHADELEEVPYRGERGALFKRDWGALYQHLFPELKLLDKRFEAAQPDGSGWDDVTFWLFEKR</sequence>
<dbReference type="GO" id="GO:0008168">
    <property type="term" value="F:methyltransferase activity"/>
    <property type="evidence" value="ECO:0007669"/>
    <property type="project" value="UniProtKB-KW"/>
</dbReference>
<dbReference type="EMBL" id="RBIL01000001">
    <property type="protein sequence ID" value="RKQ92345.1"/>
    <property type="molecule type" value="Genomic_DNA"/>
</dbReference>
<protein>
    <submittedName>
        <fullName evidence="2">Pseudaminic acid biosynthesis-associated methylase</fullName>
    </submittedName>
</protein>
<evidence type="ECO:0000313" key="2">
    <source>
        <dbReference type="EMBL" id="RKQ92345.1"/>
    </source>
</evidence>
<dbReference type="OrthoDB" id="7184189at2"/>
<dbReference type="GO" id="GO:0032259">
    <property type="term" value="P:methylation"/>
    <property type="evidence" value="ECO:0007669"/>
    <property type="project" value="UniProtKB-KW"/>
</dbReference>
<keyword evidence="2" id="KW-0808">Transferase</keyword>
<dbReference type="InterPro" id="IPR029063">
    <property type="entry name" value="SAM-dependent_MTases_sf"/>
</dbReference>
<dbReference type="InterPro" id="IPR041698">
    <property type="entry name" value="Methyltransf_25"/>
</dbReference>
<gene>
    <name evidence="2" type="ORF">C8N24_2191</name>
</gene>
<dbReference type="RefSeq" id="WP_121250046.1">
    <property type="nucleotide sequence ID" value="NZ_RBIL01000001.1"/>
</dbReference>
<dbReference type="AlphaFoldDB" id="A0A660LDM5"/>